<feature type="compositionally biased region" description="Low complexity" evidence="1">
    <location>
        <begin position="19"/>
        <end position="31"/>
    </location>
</feature>
<comment type="caution">
    <text evidence="2">The sequence shown here is derived from an EMBL/GenBank/DDBJ whole genome shotgun (WGS) entry which is preliminary data.</text>
</comment>
<sequence>MFTLRTAVVVVAPDSWFNSRSGNSSSSLSSLRRIHGNNEPDCMGKRRQTTDGTRQKPRLLTHFCIGYRTISLIPLSDSI</sequence>
<proteinExistence type="predicted"/>
<accession>A0AAE1USR3</accession>
<dbReference type="AlphaFoldDB" id="A0AAE1USR3"/>
<evidence type="ECO:0000256" key="1">
    <source>
        <dbReference type="SAM" id="MobiDB-lite"/>
    </source>
</evidence>
<protein>
    <submittedName>
        <fullName evidence="2">Uncharacterized protein</fullName>
    </submittedName>
</protein>
<dbReference type="Proteomes" id="UP001292094">
    <property type="component" value="Unassembled WGS sequence"/>
</dbReference>
<evidence type="ECO:0000313" key="2">
    <source>
        <dbReference type="EMBL" id="KAK4328924.1"/>
    </source>
</evidence>
<keyword evidence="3" id="KW-1185">Reference proteome</keyword>
<dbReference type="EMBL" id="JAWZYT010000049">
    <property type="protein sequence ID" value="KAK4328924.1"/>
    <property type="molecule type" value="Genomic_DNA"/>
</dbReference>
<gene>
    <name evidence="2" type="ORF">Pmani_000674</name>
</gene>
<evidence type="ECO:0000313" key="3">
    <source>
        <dbReference type="Proteomes" id="UP001292094"/>
    </source>
</evidence>
<reference evidence="2" key="1">
    <citation type="submission" date="2023-11" db="EMBL/GenBank/DDBJ databases">
        <title>Genome assemblies of two species of porcelain crab, Petrolisthes cinctipes and Petrolisthes manimaculis (Anomura: Porcellanidae).</title>
        <authorList>
            <person name="Angst P."/>
        </authorList>
    </citation>
    <scope>NUCLEOTIDE SEQUENCE</scope>
    <source>
        <strain evidence="2">PB745_02</strain>
        <tissue evidence="2">Gill</tissue>
    </source>
</reference>
<feature type="region of interest" description="Disordered" evidence="1">
    <location>
        <begin position="19"/>
        <end position="53"/>
    </location>
</feature>
<name>A0AAE1USR3_9EUCA</name>
<organism evidence="2 3">
    <name type="scientific">Petrolisthes manimaculis</name>
    <dbReference type="NCBI Taxonomy" id="1843537"/>
    <lineage>
        <taxon>Eukaryota</taxon>
        <taxon>Metazoa</taxon>
        <taxon>Ecdysozoa</taxon>
        <taxon>Arthropoda</taxon>
        <taxon>Crustacea</taxon>
        <taxon>Multicrustacea</taxon>
        <taxon>Malacostraca</taxon>
        <taxon>Eumalacostraca</taxon>
        <taxon>Eucarida</taxon>
        <taxon>Decapoda</taxon>
        <taxon>Pleocyemata</taxon>
        <taxon>Anomura</taxon>
        <taxon>Galatheoidea</taxon>
        <taxon>Porcellanidae</taxon>
        <taxon>Petrolisthes</taxon>
    </lineage>
</organism>